<keyword evidence="4" id="KW-1133">Transmembrane helix</keyword>
<comment type="similarity">
    <text evidence="7">Belongs to the PpiD chaperone family.</text>
</comment>
<dbReference type="Pfam" id="PF13624">
    <property type="entry name" value="SurA_N_3"/>
    <property type="match status" value="1"/>
</dbReference>
<protein>
    <submittedName>
        <fullName evidence="10">Peptidyl-prolyl cis-trans isomerase D</fullName>
        <ecNumber evidence="10">5.2.1.8</ecNumber>
    </submittedName>
</protein>
<evidence type="ECO:0000259" key="8">
    <source>
        <dbReference type="Pfam" id="PF13145"/>
    </source>
</evidence>
<sequence>MASGTTSKTFMWGIMGLLIVGLGGFGATNLSGNITRVGSVGDEDIDVNEYARALQQDIRAIEAQTGSAMTFDQVLAAGVDRAALGRLIGQAALDNEAAKLGLSIGDENLSQQIVQIDAFQGANGFDRESYRFALNQAGLSEIEFEGQMRADTVRAILQGAVVTGAPMPSAYADTLIGFAGERRDFTWALLSAADLMTAQVEPTEEQLTKFHADNAADFTSPAKKRLTYVWLSPDALVAGIDVDEERITALYEERKDQFIVAERRLVERLIYSDAAAADAAKAALDAGEKDFETLVADRGLDLADVDMGDVTAASLGVAGADVFALDGTGVVGPVETTLGPALFRVNGVLPGSETSLDEAREELHAELASDAARRQIDRVAEDLDDLLAGGATLEELEGEGGAVLSSIDWHAGSEEEIAGYADFRSAALAAKDGDYPEVIRLDDGGIAALRWEANIDAALQPLEEVRDAVTAAYKAEQINIGLAAQGEIMVNQLVQGAGMAELGLTARPEADMIRSDFISEAPAGLIDEVFKMQDGGVTVIRGTDSVAIVKLDAIKGPDENDAEVTGFRTLLAQQGDAGISDDLYAAYARAIQDQAGIYLDQTALNAVHANFR</sequence>
<keyword evidence="5" id="KW-0472">Membrane</keyword>
<keyword evidence="6" id="KW-0143">Chaperone</keyword>
<feature type="domain" description="PpiC" evidence="8">
    <location>
        <begin position="242"/>
        <end position="361"/>
    </location>
</feature>
<evidence type="ECO:0000313" key="10">
    <source>
        <dbReference type="EMBL" id="CUH70603.1"/>
    </source>
</evidence>
<evidence type="ECO:0000256" key="2">
    <source>
        <dbReference type="ARBA" id="ARBA00022475"/>
    </source>
</evidence>
<evidence type="ECO:0000256" key="7">
    <source>
        <dbReference type="ARBA" id="ARBA00038408"/>
    </source>
</evidence>
<comment type="subcellular location">
    <subcellularLocation>
        <location evidence="1">Cell membrane</location>
        <topology evidence="1">Single-pass type II membrane protein</topology>
    </subcellularLocation>
</comment>
<dbReference type="Proteomes" id="UP000051887">
    <property type="component" value="Unassembled WGS sequence"/>
</dbReference>
<dbReference type="InterPro" id="IPR027304">
    <property type="entry name" value="Trigger_fact/SurA_dom_sf"/>
</dbReference>
<evidence type="ECO:0000256" key="4">
    <source>
        <dbReference type="ARBA" id="ARBA00022989"/>
    </source>
</evidence>
<evidence type="ECO:0000313" key="12">
    <source>
        <dbReference type="Proteomes" id="UP000051887"/>
    </source>
</evidence>
<evidence type="ECO:0000313" key="9">
    <source>
        <dbReference type="EMBL" id="CUH65634.1"/>
    </source>
</evidence>
<dbReference type="RefSeq" id="WP_058241938.1">
    <property type="nucleotide sequence ID" value="NZ_CYSB01000025.1"/>
</dbReference>
<dbReference type="PANTHER" id="PTHR47529:SF1">
    <property type="entry name" value="PERIPLASMIC CHAPERONE PPID"/>
    <property type="match status" value="1"/>
</dbReference>
<evidence type="ECO:0000313" key="11">
    <source>
        <dbReference type="Proteomes" id="UP000051086"/>
    </source>
</evidence>
<dbReference type="InterPro" id="IPR000297">
    <property type="entry name" value="PPIase_PpiC"/>
</dbReference>
<reference evidence="10 12" key="2">
    <citation type="submission" date="2015-09" db="EMBL/GenBank/DDBJ databases">
        <authorList>
            <consortium name="Swine Surveillance"/>
        </authorList>
    </citation>
    <scope>NUCLEOTIDE SEQUENCE [LARGE SCALE GENOMIC DNA]</scope>
    <source>
        <strain evidence="10 12">5120</strain>
    </source>
</reference>
<accession>A0A0N7LV90</accession>
<dbReference type="Proteomes" id="UP000051086">
    <property type="component" value="Unassembled WGS sequence"/>
</dbReference>
<dbReference type="InterPro" id="IPR052029">
    <property type="entry name" value="PpiD_chaperone"/>
</dbReference>
<keyword evidence="10" id="KW-0413">Isomerase</keyword>
<dbReference type="EC" id="5.2.1.8" evidence="10"/>
<keyword evidence="3" id="KW-0812">Transmembrane</keyword>
<dbReference type="AlphaFoldDB" id="A0A0N7LV90"/>
<dbReference type="GO" id="GO:0005886">
    <property type="term" value="C:plasma membrane"/>
    <property type="evidence" value="ECO:0007669"/>
    <property type="project" value="UniProtKB-SubCell"/>
</dbReference>
<keyword evidence="2" id="KW-1003">Cell membrane</keyword>
<dbReference type="Pfam" id="PF13145">
    <property type="entry name" value="Rotamase_2"/>
    <property type="match status" value="1"/>
</dbReference>
<dbReference type="EMBL" id="CYSB01000025">
    <property type="protein sequence ID" value="CUH65634.1"/>
    <property type="molecule type" value="Genomic_DNA"/>
</dbReference>
<dbReference type="PANTHER" id="PTHR47529">
    <property type="entry name" value="PEPTIDYL-PROLYL CIS-TRANS ISOMERASE D"/>
    <property type="match status" value="1"/>
</dbReference>
<gene>
    <name evidence="10" type="primary">ppiD</name>
    <name evidence="9" type="ORF">TL5118_01399</name>
    <name evidence="10" type="ORF">TL5120_00380</name>
</gene>
<dbReference type="SUPFAM" id="SSF109998">
    <property type="entry name" value="Triger factor/SurA peptide-binding domain-like"/>
    <property type="match status" value="1"/>
</dbReference>
<evidence type="ECO:0000256" key="1">
    <source>
        <dbReference type="ARBA" id="ARBA00004401"/>
    </source>
</evidence>
<reference evidence="9 11" key="1">
    <citation type="submission" date="2015-09" db="EMBL/GenBank/DDBJ databases">
        <authorList>
            <person name="Rodrigo-Torres L."/>
            <person name="Arahal D.R."/>
        </authorList>
    </citation>
    <scope>NUCLEOTIDE SEQUENCE [LARGE SCALE GENOMIC DNA]</scope>
    <source>
        <strain evidence="9 11">CECT 5118</strain>
    </source>
</reference>
<evidence type="ECO:0000256" key="6">
    <source>
        <dbReference type="ARBA" id="ARBA00023186"/>
    </source>
</evidence>
<name>A0A0N7LV90_9RHOB</name>
<organism evidence="10 12">
    <name type="scientific">Thalassovita autumnalis</name>
    <dbReference type="NCBI Taxonomy" id="2072972"/>
    <lineage>
        <taxon>Bacteria</taxon>
        <taxon>Pseudomonadati</taxon>
        <taxon>Pseudomonadota</taxon>
        <taxon>Alphaproteobacteria</taxon>
        <taxon>Rhodobacterales</taxon>
        <taxon>Roseobacteraceae</taxon>
        <taxon>Thalassovita</taxon>
    </lineage>
</organism>
<evidence type="ECO:0000256" key="3">
    <source>
        <dbReference type="ARBA" id="ARBA00022692"/>
    </source>
</evidence>
<dbReference type="OrthoDB" id="9768393at2"/>
<dbReference type="SUPFAM" id="SSF54534">
    <property type="entry name" value="FKBP-like"/>
    <property type="match status" value="1"/>
</dbReference>
<dbReference type="Gene3D" id="1.10.4030.10">
    <property type="entry name" value="Porin chaperone SurA, peptide-binding domain"/>
    <property type="match status" value="1"/>
</dbReference>
<dbReference type="GO" id="GO:0003755">
    <property type="term" value="F:peptidyl-prolyl cis-trans isomerase activity"/>
    <property type="evidence" value="ECO:0007669"/>
    <property type="project" value="UniProtKB-EC"/>
</dbReference>
<keyword evidence="11" id="KW-1185">Reference proteome</keyword>
<evidence type="ECO:0000256" key="5">
    <source>
        <dbReference type="ARBA" id="ARBA00023136"/>
    </source>
</evidence>
<dbReference type="EMBL" id="CYSC01000007">
    <property type="protein sequence ID" value="CUH70603.1"/>
    <property type="molecule type" value="Genomic_DNA"/>
</dbReference>
<proteinExistence type="inferred from homology"/>